<evidence type="ECO:0000256" key="3">
    <source>
        <dbReference type="ARBA" id="ARBA00022989"/>
    </source>
</evidence>
<feature type="compositionally biased region" description="Low complexity" evidence="5">
    <location>
        <begin position="28"/>
        <end position="49"/>
    </location>
</feature>
<dbReference type="AlphaFoldDB" id="A0AAV5VB98"/>
<evidence type="ECO:0000256" key="6">
    <source>
        <dbReference type="SAM" id="Phobius"/>
    </source>
</evidence>
<evidence type="ECO:0000259" key="7">
    <source>
        <dbReference type="Pfam" id="PF08510"/>
    </source>
</evidence>
<dbReference type="PANTHER" id="PTHR46346:SF1">
    <property type="entry name" value="PHOSPHATIDYLINOSITOL N-ACETYLGLUCOSAMINYLTRANSFERASE SUBUNIT P"/>
    <property type="match status" value="1"/>
</dbReference>
<keyword evidence="2 6" id="KW-0812">Transmembrane</keyword>
<organism evidence="8 9">
    <name type="scientific">Pristionchus fissidentatus</name>
    <dbReference type="NCBI Taxonomy" id="1538716"/>
    <lineage>
        <taxon>Eukaryota</taxon>
        <taxon>Metazoa</taxon>
        <taxon>Ecdysozoa</taxon>
        <taxon>Nematoda</taxon>
        <taxon>Chromadorea</taxon>
        <taxon>Rhabditida</taxon>
        <taxon>Rhabditina</taxon>
        <taxon>Diplogasteromorpha</taxon>
        <taxon>Diplogasteroidea</taxon>
        <taxon>Neodiplogasteridae</taxon>
        <taxon>Pristionchus</taxon>
    </lineage>
</organism>
<evidence type="ECO:0000256" key="5">
    <source>
        <dbReference type="SAM" id="MobiDB-lite"/>
    </source>
</evidence>
<dbReference type="GO" id="GO:0005783">
    <property type="term" value="C:endoplasmic reticulum"/>
    <property type="evidence" value="ECO:0007669"/>
    <property type="project" value="TreeGrafter"/>
</dbReference>
<gene>
    <name evidence="8" type="ORF">PFISCL1PPCAC_8026</name>
</gene>
<keyword evidence="9" id="KW-1185">Reference proteome</keyword>
<evidence type="ECO:0000313" key="9">
    <source>
        <dbReference type="Proteomes" id="UP001432322"/>
    </source>
</evidence>
<protein>
    <recommendedName>
        <fullName evidence="7">PIG-P domain-containing protein</fullName>
    </recommendedName>
</protein>
<dbReference type="Pfam" id="PF08510">
    <property type="entry name" value="PIG-P"/>
    <property type="match status" value="1"/>
</dbReference>
<dbReference type="EMBL" id="BTSY01000002">
    <property type="protein sequence ID" value="GMT16729.1"/>
    <property type="molecule type" value="Genomic_DNA"/>
</dbReference>
<keyword evidence="4 6" id="KW-0472">Membrane</keyword>
<feature type="domain" description="PIG-P" evidence="7">
    <location>
        <begin position="60"/>
        <end position="142"/>
    </location>
</feature>
<keyword evidence="3 6" id="KW-1133">Transmembrane helix</keyword>
<dbReference type="InterPro" id="IPR052263">
    <property type="entry name" value="GPI_Anchor_Biosynth"/>
</dbReference>
<dbReference type="Proteomes" id="UP001432322">
    <property type="component" value="Unassembled WGS sequence"/>
</dbReference>
<feature type="transmembrane region" description="Helical" evidence="6">
    <location>
        <begin position="101"/>
        <end position="120"/>
    </location>
</feature>
<dbReference type="GO" id="GO:0006506">
    <property type="term" value="P:GPI anchor biosynthetic process"/>
    <property type="evidence" value="ECO:0007669"/>
    <property type="project" value="TreeGrafter"/>
</dbReference>
<feature type="transmembrane region" description="Helical" evidence="6">
    <location>
        <begin position="61"/>
        <end position="81"/>
    </location>
</feature>
<reference evidence="8" key="1">
    <citation type="submission" date="2023-10" db="EMBL/GenBank/DDBJ databases">
        <title>Genome assembly of Pristionchus species.</title>
        <authorList>
            <person name="Yoshida K."/>
            <person name="Sommer R.J."/>
        </authorList>
    </citation>
    <scope>NUCLEOTIDE SEQUENCE</scope>
    <source>
        <strain evidence="8">RS5133</strain>
    </source>
</reference>
<evidence type="ECO:0000256" key="1">
    <source>
        <dbReference type="ARBA" id="ARBA00004141"/>
    </source>
</evidence>
<sequence>ARIEQFLDSPHILSGLSMRRRNNPDPSSPSTPTHEIPASPISFTTTTTEDIPTPYPTPGRAIFGFVLHCFGILFTLSYLVWLWVPTPVLESLSITYVPAKLWAILLPLLIPILIALFVLLTSLRNWIVFRGVFDDIQEVTHDFKDD</sequence>
<evidence type="ECO:0000256" key="2">
    <source>
        <dbReference type="ARBA" id="ARBA00022692"/>
    </source>
</evidence>
<dbReference type="PANTHER" id="PTHR46346">
    <property type="entry name" value="PHOSPHATIDYLINOSITOL N-ACETYLGLUCOSAMINYLTRANSFERASE SUBUNIT P"/>
    <property type="match status" value="1"/>
</dbReference>
<dbReference type="InterPro" id="IPR013717">
    <property type="entry name" value="PIG-P"/>
</dbReference>
<comment type="subcellular location">
    <subcellularLocation>
        <location evidence="1">Membrane</location>
        <topology evidence="1">Multi-pass membrane protein</topology>
    </subcellularLocation>
</comment>
<feature type="non-terminal residue" evidence="8">
    <location>
        <position position="1"/>
    </location>
</feature>
<proteinExistence type="predicted"/>
<feature type="region of interest" description="Disordered" evidence="5">
    <location>
        <begin position="16"/>
        <end position="49"/>
    </location>
</feature>
<comment type="caution">
    <text evidence="8">The sequence shown here is derived from an EMBL/GenBank/DDBJ whole genome shotgun (WGS) entry which is preliminary data.</text>
</comment>
<accession>A0AAV5VB98</accession>
<evidence type="ECO:0000256" key="4">
    <source>
        <dbReference type="ARBA" id="ARBA00023136"/>
    </source>
</evidence>
<name>A0AAV5VB98_9BILA</name>
<evidence type="ECO:0000313" key="8">
    <source>
        <dbReference type="EMBL" id="GMT16729.1"/>
    </source>
</evidence>
<dbReference type="GO" id="GO:0016020">
    <property type="term" value="C:membrane"/>
    <property type="evidence" value="ECO:0007669"/>
    <property type="project" value="UniProtKB-SubCell"/>
</dbReference>